<dbReference type="AlphaFoldDB" id="A0A1E4RYH6"/>
<dbReference type="EMBL" id="KV453935">
    <property type="protein sequence ID" value="ODV72280.1"/>
    <property type="molecule type" value="Genomic_DNA"/>
</dbReference>
<gene>
    <name evidence="1" type="ORF">CYBJADRAFT_168601</name>
</gene>
<dbReference type="GeneID" id="30989835"/>
<organism evidence="1 2">
    <name type="scientific">Cyberlindnera jadinii (strain ATCC 18201 / CBS 1600 / BCRC 20928 / JCM 3617 / NBRC 0987 / NRRL Y-1542)</name>
    <name type="common">Torula yeast</name>
    <name type="synonym">Candida utilis</name>
    <dbReference type="NCBI Taxonomy" id="983966"/>
    <lineage>
        <taxon>Eukaryota</taxon>
        <taxon>Fungi</taxon>
        <taxon>Dikarya</taxon>
        <taxon>Ascomycota</taxon>
        <taxon>Saccharomycotina</taxon>
        <taxon>Saccharomycetes</taxon>
        <taxon>Phaffomycetales</taxon>
        <taxon>Phaffomycetaceae</taxon>
        <taxon>Cyberlindnera</taxon>
    </lineage>
</organism>
<reference evidence="1 2" key="1">
    <citation type="journal article" date="2016" name="Proc. Natl. Acad. Sci. U.S.A.">
        <title>Comparative genomics of biotechnologically important yeasts.</title>
        <authorList>
            <person name="Riley R."/>
            <person name="Haridas S."/>
            <person name="Wolfe K.H."/>
            <person name="Lopes M.R."/>
            <person name="Hittinger C.T."/>
            <person name="Goeker M."/>
            <person name="Salamov A.A."/>
            <person name="Wisecaver J.H."/>
            <person name="Long T.M."/>
            <person name="Calvey C.H."/>
            <person name="Aerts A.L."/>
            <person name="Barry K.W."/>
            <person name="Choi C."/>
            <person name="Clum A."/>
            <person name="Coughlan A.Y."/>
            <person name="Deshpande S."/>
            <person name="Douglass A.P."/>
            <person name="Hanson S.J."/>
            <person name="Klenk H.-P."/>
            <person name="LaButti K.M."/>
            <person name="Lapidus A."/>
            <person name="Lindquist E.A."/>
            <person name="Lipzen A.M."/>
            <person name="Meier-Kolthoff J.P."/>
            <person name="Ohm R.A."/>
            <person name="Otillar R.P."/>
            <person name="Pangilinan J.L."/>
            <person name="Peng Y."/>
            <person name="Rokas A."/>
            <person name="Rosa C.A."/>
            <person name="Scheuner C."/>
            <person name="Sibirny A.A."/>
            <person name="Slot J.C."/>
            <person name="Stielow J.B."/>
            <person name="Sun H."/>
            <person name="Kurtzman C.P."/>
            <person name="Blackwell M."/>
            <person name="Grigoriev I.V."/>
            <person name="Jeffries T.W."/>
        </authorList>
    </citation>
    <scope>NUCLEOTIDE SEQUENCE [LARGE SCALE GENOMIC DNA]</scope>
    <source>
        <strain evidence="2">ATCC 18201 / CBS 1600 / BCRC 20928 / JCM 3617 / NBRC 0987 / NRRL Y-1542</strain>
    </source>
</reference>
<feature type="non-terminal residue" evidence="1">
    <location>
        <position position="1"/>
    </location>
</feature>
<dbReference type="OrthoDB" id="299997at2759"/>
<proteinExistence type="predicted"/>
<name>A0A1E4RYH6_CYBJN</name>
<dbReference type="RefSeq" id="XP_020069319.1">
    <property type="nucleotide sequence ID" value="XM_020215439.1"/>
</dbReference>
<accession>A0A1E4RYH6</accession>
<evidence type="ECO:0000313" key="2">
    <source>
        <dbReference type="Proteomes" id="UP000094389"/>
    </source>
</evidence>
<sequence length="473" mass="54351">MSTNNWCLVDDGTLDIPEDARKFNRLTEKGLDLPFNIMKQVLPAPKRLPLNLIVSVTLCNTTPTSNEEYDRDIKHCLRLILAHLEPQDRFGLVVLGRSGEREPVPAASTFYGMTSSSWSGWEEIIEDLESYASGTRCEMSSVVRSLKKLCIVVPELCDEGVIKKLVLIRCADALDVFTPDDFQWIMDKGFSLCDCLVSEHYDETTDSLVQLIHNEHRYQYQLARYRDFSQFHSKVTNMVEHFQKVYTSDFQLTMEIEESSPFAFAQVESHGDMCTPQDPHHLTISLKDLEDGYYHNSRFDIAIDTKKLCESYPLVKNAYHDVSILKWQYKWRGKTVTKELSVTLGISNADNTSSTSPVDRSFTGTRSSSYMDIPLLPPLSSFKDSLYIKKQVELLVIETLTQNNMSVHELISMIFGLIRGCSTNHVMFFKHSRFNKFKNFSMYMDQLLSQLGAIEDETSRKDILYSLKFREEV</sequence>
<evidence type="ECO:0000313" key="1">
    <source>
        <dbReference type="EMBL" id="ODV72280.1"/>
    </source>
</evidence>
<dbReference type="Proteomes" id="UP000094389">
    <property type="component" value="Unassembled WGS sequence"/>
</dbReference>
<protein>
    <submittedName>
        <fullName evidence="1">Uncharacterized protein</fullName>
    </submittedName>
</protein>
<keyword evidence="2" id="KW-1185">Reference proteome</keyword>